<organism evidence="3 4">
    <name type="scientific">Corynebacterium phage phi673</name>
    <dbReference type="NCBI Taxonomy" id="2052821"/>
    <lineage>
        <taxon>Viruses</taxon>
        <taxon>Duplodnaviria</taxon>
        <taxon>Heunggongvirae</taxon>
        <taxon>Uroviricota</taxon>
        <taxon>Caudoviricetes</taxon>
        <taxon>Ikedavirus</taxon>
        <taxon>Ikedavirus phi673</taxon>
    </lineage>
</organism>
<sequence length="145" mass="14920">MSDGGEFDGAGILEGAVLRAAQSAGIDKDTKYSAAIEMALVYARQIDRVPVDAGQDRTKVLYLGPHFMNALSALGLTPRGEAEIRKIIEQAKVDAAKAANLKSAAKVDKAPAMASAPSAPGGKPSSVSKLDEIRKRRGGSGNAAG</sequence>
<proteinExistence type="predicted"/>
<evidence type="ECO:0000313" key="4">
    <source>
        <dbReference type="Proteomes" id="UP000241893"/>
    </source>
</evidence>
<evidence type="ECO:0000259" key="2">
    <source>
        <dbReference type="Pfam" id="PF23931"/>
    </source>
</evidence>
<keyword evidence="4" id="KW-1185">Reference proteome</keyword>
<feature type="compositionally biased region" description="Low complexity" evidence="1">
    <location>
        <begin position="108"/>
        <end position="128"/>
    </location>
</feature>
<accession>A0A2H4PIV6</accession>
<dbReference type="Pfam" id="PF23931">
    <property type="entry name" value="Terminase_6"/>
    <property type="match status" value="1"/>
</dbReference>
<protein>
    <submittedName>
        <fullName evidence="3">Putative terminase small subunit</fullName>
    </submittedName>
</protein>
<dbReference type="OrthoDB" id="32470at10239"/>
<gene>
    <name evidence="3" type="ORF">phi673_gp01</name>
</gene>
<dbReference type="InterPro" id="IPR057630">
    <property type="entry name" value="Terminase_6"/>
</dbReference>
<name>A0A2H4PIV6_9CAUD</name>
<reference evidence="3 4" key="1">
    <citation type="submission" date="2017-10" db="EMBL/GenBank/DDBJ databases">
        <title>Complete nucleotide sequences and annotations of phi673 and phi674, two new lytic phages of Corynebacterium glutamicum ATCC 13032.</title>
        <authorList>
            <person name="Yomantas Y.A.V."/>
            <person name="Abalakina E.G."/>
            <person name="Lobanova J.S."/>
            <person name="Mamontov V.A."/>
            <person name="Stoynova N.V."/>
            <person name="Mashko S.V."/>
        </authorList>
    </citation>
    <scope>NUCLEOTIDE SEQUENCE [LARGE SCALE GENOMIC DNA]</scope>
</reference>
<dbReference type="Proteomes" id="UP000241893">
    <property type="component" value="Segment"/>
</dbReference>
<evidence type="ECO:0000313" key="3">
    <source>
        <dbReference type="EMBL" id="ATW62863.1"/>
    </source>
</evidence>
<evidence type="ECO:0000256" key="1">
    <source>
        <dbReference type="SAM" id="MobiDB-lite"/>
    </source>
</evidence>
<feature type="domain" description="Terminase small subunit actinomycetes phage-type" evidence="2">
    <location>
        <begin position="16"/>
        <end position="137"/>
    </location>
</feature>
<feature type="region of interest" description="Disordered" evidence="1">
    <location>
        <begin position="108"/>
        <end position="145"/>
    </location>
</feature>
<dbReference type="EMBL" id="MG324353">
    <property type="protein sequence ID" value="ATW62863.1"/>
    <property type="molecule type" value="Genomic_DNA"/>
</dbReference>